<evidence type="ECO:0000313" key="2">
    <source>
        <dbReference type="Proteomes" id="UP001595621"/>
    </source>
</evidence>
<organism evidence="1 2">
    <name type="scientific">Shewanella submarina</name>
    <dbReference type="NCBI Taxonomy" id="2016376"/>
    <lineage>
        <taxon>Bacteria</taxon>
        <taxon>Pseudomonadati</taxon>
        <taxon>Pseudomonadota</taxon>
        <taxon>Gammaproteobacteria</taxon>
        <taxon>Alteromonadales</taxon>
        <taxon>Shewanellaceae</taxon>
        <taxon>Shewanella</taxon>
    </lineage>
</organism>
<name>A0ABV7GFP4_9GAMM</name>
<protein>
    <submittedName>
        <fullName evidence="1">Uncharacterized protein</fullName>
    </submittedName>
</protein>
<sequence>MTKLLSGLVVLSALVCGGASGYELQRYENPVPMGGYVKDVPELLKKTTQRAKWKLLGSQNGEYLASLLYKKYLLEAEFVVVDDAITVKLKSVECEGCKVKQSTVDKLMIRLRRTLAYEVTVEARDSFRNF</sequence>
<comment type="caution">
    <text evidence="1">The sequence shown here is derived from an EMBL/GenBank/DDBJ whole genome shotgun (WGS) entry which is preliminary data.</text>
</comment>
<evidence type="ECO:0000313" key="1">
    <source>
        <dbReference type="EMBL" id="MFC3140359.1"/>
    </source>
</evidence>
<dbReference type="Proteomes" id="UP001595621">
    <property type="component" value="Unassembled WGS sequence"/>
</dbReference>
<keyword evidence="2" id="KW-1185">Reference proteome</keyword>
<dbReference type="RefSeq" id="WP_248934260.1">
    <property type="nucleotide sequence ID" value="NZ_JAKILF010000001.1"/>
</dbReference>
<reference evidence="2" key="1">
    <citation type="journal article" date="2019" name="Int. J. Syst. Evol. Microbiol.">
        <title>The Global Catalogue of Microorganisms (GCM) 10K type strain sequencing project: providing services to taxonomists for standard genome sequencing and annotation.</title>
        <authorList>
            <consortium name="The Broad Institute Genomics Platform"/>
            <consortium name="The Broad Institute Genome Sequencing Center for Infectious Disease"/>
            <person name="Wu L."/>
            <person name="Ma J."/>
        </authorList>
    </citation>
    <scope>NUCLEOTIDE SEQUENCE [LARGE SCALE GENOMIC DNA]</scope>
    <source>
        <strain evidence="2">KCTC 52277</strain>
    </source>
</reference>
<proteinExistence type="predicted"/>
<dbReference type="EMBL" id="JBHRTD010000018">
    <property type="protein sequence ID" value="MFC3140359.1"/>
    <property type="molecule type" value="Genomic_DNA"/>
</dbReference>
<gene>
    <name evidence="1" type="ORF">ACFOE0_19570</name>
</gene>
<accession>A0ABV7GFP4</accession>